<dbReference type="EMBL" id="JARGDH010000003">
    <property type="protein sequence ID" value="KAL0274412.1"/>
    <property type="molecule type" value="Genomic_DNA"/>
</dbReference>
<evidence type="ECO:0000256" key="4">
    <source>
        <dbReference type="SAM" id="Coils"/>
    </source>
</evidence>
<dbReference type="Gene3D" id="1.10.357.70">
    <property type="entry name" value="Exocyst complex component Sec6, C-terminal domain"/>
    <property type="match status" value="1"/>
</dbReference>
<dbReference type="PANTHER" id="PTHR21292">
    <property type="entry name" value="EXOCYST COMPLEX COMPONENT SEC6-RELATED"/>
    <property type="match status" value="1"/>
</dbReference>
<reference evidence="5" key="1">
    <citation type="journal article" date="2024" name="Gigascience">
        <title>Chromosome-level genome of the poultry shaft louse Menopon gallinae provides insight into the host-switching and adaptive evolution of parasitic lice.</title>
        <authorList>
            <person name="Xu Y."/>
            <person name="Ma L."/>
            <person name="Liu S."/>
            <person name="Liang Y."/>
            <person name="Liu Q."/>
            <person name="He Z."/>
            <person name="Tian L."/>
            <person name="Duan Y."/>
            <person name="Cai W."/>
            <person name="Li H."/>
            <person name="Song F."/>
        </authorList>
    </citation>
    <scope>NUCLEOTIDE SEQUENCE</scope>
    <source>
        <strain evidence="5">Cailab_2023a</strain>
    </source>
</reference>
<dbReference type="InterPro" id="IPR010326">
    <property type="entry name" value="EXOC3/Sec6"/>
</dbReference>
<keyword evidence="4" id="KW-0175">Coiled coil</keyword>
<dbReference type="GO" id="GO:0051601">
    <property type="term" value="P:exocyst localization"/>
    <property type="evidence" value="ECO:0007669"/>
    <property type="project" value="TreeGrafter"/>
</dbReference>
<organism evidence="5">
    <name type="scientific">Menopon gallinae</name>
    <name type="common">poultry shaft louse</name>
    <dbReference type="NCBI Taxonomy" id="328185"/>
    <lineage>
        <taxon>Eukaryota</taxon>
        <taxon>Metazoa</taxon>
        <taxon>Ecdysozoa</taxon>
        <taxon>Arthropoda</taxon>
        <taxon>Hexapoda</taxon>
        <taxon>Insecta</taxon>
        <taxon>Pterygota</taxon>
        <taxon>Neoptera</taxon>
        <taxon>Paraneoptera</taxon>
        <taxon>Psocodea</taxon>
        <taxon>Troctomorpha</taxon>
        <taxon>Phthiraptera</taxon>
        <taxon>Amblycera</taxon>
        <taxon>Menoponidae</taxon>
        <taxon>Menopon</taxon>
    </lineage>
</organism>
<feature type="coiled-coil region" evidence="4">
    <location>
        <begin position="10"/>
        <end position="65"/>
    </location>
</feature>
<evidence type="ECO:0000256" key="1">
    <source>
        <dbReference type="ARBA" id="ARBA00009447"/>
    </source>
</evidence>
<dbReference type="InterPro" id="IPR042532">
    <property type="entry name" value="EXOC3/Sec6_C"/>
</dbReference>
<dbReference type="GO" id="GO:0006887">
    <property type="term" value="P:exocytosis"/>
    <property type="evidence" value="ECO:0007669"/>
    <property type="project" value="UniProtKB-KW"/>
</dbReference>
<evidence type="ECO:0000256" key="3">
    <source>
        <dbReference type="ARBA" id="ARBA00022483"/>
    </source>
</evidence>
<dbReference type="AlphaFoldDB" id="A0AAW2HXA4"/>
<sequence length="761" mass="88865">MWSRVSGDSVEKMSLKMEELEARAKAKGSKYVMGILQRPGQLEKVDQYRRRISRMKASVEALLKTALQSQLDGVREGLELLQVAQNDIRDIKTNMTWVKESIADMPKMVKSLQSVKEENMRHSQYVTAMDNLKHIFTVPESVKKTKNWINEGKLLYARQSLADLENSRDDLLFELHKLPQTPQADSIMLQMYFEEVGQLSEIMKKQICLILGRTLNTVRKDPTIIVTALRIIEGEEKADAFAEQRRKQTNFCSPGRPKRWKAMAMNVLEEAVAQRIEGTQTDERENHKMWLVRHLELTRLLILEDLRVVKTLCAPCFPPHWNIVDNYVKMYHRCLSNHLKEIIQRGLIGNEYVSLLSWCLTTYTGPELMSHPELNIDMSSYEPLLGEQVIKDLQGQYLAHIESNYNDWMKKTLEKEKEDWTKAVAPDEDGGYFQSSAPFIIFQMIDQNLQVARTISQELTNQVLILSMEQMVQYARLYNEAILQLRNKHFADRNQNPFYTQHMICIINNCLQFREATGQWKTEIQTKEGSIIYEKLLQAYLDVRNEAVKYLLTEAFRDLYVHFNDLITPKWLKSPAPISTIIMTFEDYFQDYVHLRKENFEFVISFAQTHVAKCFIYKIMQGKITFNSYEERKTATNKINEEIVQIKGFFLRIAPDVKIDSNFDLIDPLIEIIRAEDTEMLLFDLHHLVGRFSYITESQLECLLMMRGDLDRSEIRAKVSDVMKSRNTQSKDTLLKKSIFTFIGKGNVSMSWDSYWAEYLL</sequence>
<name>A0AAW2HXA4_9NEOP</name>
<keyword evidence="2" id="KW-0813">Transport</keyword>
<dbReference type="Gene3D" id="1.10.357.50">
    <property type="match status" value="1"/>
</dbReference>
<dbReference type="Pfam" id="PF06046">
    <property type="entry name" value="Sec6"/>
    <property type="match status" value="1"/>
</dbReference>
<gene>
    <name evidence="5" type="ORF">PYX00_006837</name>
</gene>
<dbReference type="PANTHER" id="PTHR21292:SF1">
    <property type="entry name" value="EXOCYST COMPLEX COMPONENT 3"/>
    <property type="match status" value="1"/>
</dbReference>
<dbReference type="GO" id="GO:0000145">
    <property type="term" value="C:exocyst"/>
    <property type="evidence" value="ECO:0007669"/>
    <property type="project" value="InterPro"/>
</dbReference>
<comment type="caution">
    <text evidence="5">The sequence shown here is derived from an EMBL/GenBank/DDBJ whole genome shotgun (WGS) entry which is preliminary data.</text>
</comment>
<protein>
    <recommendedName>
        <fullName evidence="6">Exocyst complex component 3</fullName>
    </recommendedName>
</protein>
<dbReference type="GO" id="GO:0000149">
    <property type="term" value="F:SNARE binding"/>
    <property type="evidence" value="ECO:0007669"/>
    <property type="project" value="TreeGrafter"/>
</dbReference>
<comment type="similarity">
    <text evidence="1">Belongs to the SEC6 family.</text>
</comment>
<keyword evidence="3" id="KW-0268">Exocytosis</keyword>
<accession>A0AAW2HXA4</accession>
<proteinExistence type="inferred from homology"/>
<evidence type="ECO:0000256" key="2">
    <source>
        <dbReference type="ARBA" id="ARBA00022448"/>
    </source>
</evidence>
<evidence type="ECO:0008006" key="6">
    <source>
        <dbReference type="Google" id="ProtNLM"/>
    </source>
</evidence>
<evidence type="ECO:0000313" key="5">
    <source>
        <dbReference type="EMBL" id="KAL0274412.1"/>
    </source>
</evidence>